<evidence type="ECO:0000259" key="1">
    <source>
        <dbReference type="Pfam" id="PF01926"/>
    </source>
</evidence>
<evidence type="ECO:0000313" key="2">
    <source>
        <dbReference type="EMBL" id="CDW79574.1"/>
    </source>
</evidence>
<proteinExistence type="predicted"/>
<dbReference type="Proteomes" id="UP000039865">
    <property type="component" value="Unassembled WGS sequence"/>
</dbReference>
<dbReference type="InterPro" id="IPR027417">
    <property type="entry name" value="P-loop_NTPase"/>
</dbReference>
<dbReference type="InterPro" id="IPR006073">
    <property type="entry name" value="GTP-bd"/>
</dbReference>
<feature type="domain" description="G" evidence="1">
    <location>
        <begin position="10"/>
        <end position="114"/>
    </location>
</feature>
<gene>
    <name evidence="2" type="primary">Contig1096.g1190</name>
    <name evidence="2" type="ORF">STYLEM_8564</name>
</gene>
<dbReference type="Gene3D" id="3.40.50.300">
    <property type="entry name" value="P-loop containing nucleotide triphosphate hydrolases"/>
    <property type="match status" value="1"/>
</dbReference>
<dbReference type="CDD" id="cd00882">
    <property type="entry name" value="Ras_like_GTPase"/>
    <property type="match status" value="1"/>
</dbReference>
<dbReference type="SUPFAM" id="SSF52540">
    <property type="entry name" value="P-loop containing nucleoside triphosphate hydrolases"/>
    <property type="match status" value="1"/>
</dbReference>
<dbReference type="OrthoDB" id="8954335at2759"/>
<dbReference type="Pfam" id="PF01926">
    <property type="entry name" value="MMR_HSR1"/>
    <property type="match status" value="1"/>
</dbReference>
<name>A0A078ABL2_STYLE</name>
<dbReference type="AlphaFoldDB" id="A0A078ABL2"/>
<sequence>MESRQENIQKILIIGNTGNGKSTLVNCLTGNQGAIVGNNSRGVTKLPSFYKTQIKGRNFEIIDMPGFGDRDISFKKGKEIWNKYLKGQRIHAMIFTHKSVDDRLTQFDALYADIVKQSFEPHEFSSRIVMGITFWNHYEYDKGRRDEKINHFSTDLLDELNDSLGFKGVQNKINTTLFFTDQIDQC</sequence>
<accession>A0A078ABL2</accession>
<protein>
    <submittedName>
        <fullName evidence="2">Ribosome biogenesis gtp-binding protein</fullName>
    </submittedName>
</protein>
<organism evidence="2 3">
    <name type="scientific">Stylonychia lemnae</name>
    <name type="common">Ciliate</name>
    <dbReference type="NCBI Taxonomy" id="5949"/>
    <lineage>
        <taxon>Eukaryota</taxon>
        <taxon>Sar</taxon>
        <taxon>Alveolata</taxon>
        <taxon>Ciliophora</taxon>
        <taxon>Intramacronucleata</taxon>
        <taxon>Spirotrichea</taxon>
        <taxon>Stichotrichia</taxon>
        <taxon>Sporadotrichida</taxon>
        <taxon>Oxytrichidae</taxon>
        <taxon>Stylonychinae</taxon>
        <taxon>Stylonychia</taxon>
    </lineage>
</organism>
<evidence type="ECO:0000313" key="3">
    <source>
        <dbReference type="Proteomes" id="UP000039865"/>
    </source>
</evidence>
<reference evidence="2 3" key="1">
    <citation type="submission" date="2014-06" db="EMBL/GenBank/DDBJ databases">
        <authorList>
            <person name="Swart Estienne"/>
        </authorList>
    </citation>
    <scope>NUCLEOTIDE SEQUENCE [LARGE SCALE GENOMIC DNA]</scope>
    <source>
        <strain evidence="2 3">130c</strain>
    </source>
</reference>
<dbReference type="GO" id="GO:0005525">
    <property type="term" value="F:GTP binding"/>
    <property type="evidence" value="ECO:0007669"/>
    <property type="project" value="InterPro"/>
</dbReference>
<dbReference type="EMBL" id="CCKQ01008130">
    <property type="protein sequence ID" value="CDW79574.1"/>
    <property type="molecule type" value="Genomic_DNA"/>
</dbReference>
<keyword evidence="3" id="KW-1185">Reference proteome</keyword>
<dbReference type="InParanoid" id="A0A078ABL2"/>